<reference evidence="2 3" key="1">
    <citation type="submission" date="2015-07" db="EMBL/GenBank/DDBJ databases">
        <authorList>
            <person name="Noorani M."/>
        </authorList>
    </citation>
    <scope>NUCLEOTIDE SEQUENCE [LARGE SCALE GENOMIC DNA]</scope>
    <source>
        <strain evidence="2">BBA 69670</strain>
    </source>
</reference>
<dbReference type="EMBL" id="CYGV01000946">
    <property type="protein sequence ID" value="CUA69748.1"/>
    <property type="molecule type" value="Genomic_DNA"/>
</dbReference>
<evidence type="ECO:0000313" key="3">
    <source>
        <dbReference type="Proteomes" id="UP000044841"/>
    </source>
</evidence>
<name>A0A0K6FUA2_9AGAM</name>
<dbReference type="Proteomes" id="UP000044841">
    <property type="component" value="Unassembled WGS sequence"/>
</dbReference>
<accession>A0A0K6FUA2</accession>
<organism evidence="2 3">
    <name type="scientific">Rhizoctonia solani</name>
    <dbReference type="NCBI Taxonomy" id="456999"/>
    <lineage>
        <taxon>Eukaryota</taxon>
        <taxon>Fungi</taxon>
        <taxon>Dikarya</taxon>
        <taxon>Basidiomycota</taxon>
        <taxon>Agaricomycotina</taxon>
        <taxon>Agaricomycetes</taxon>
        <taxon>Cantharellales</taxon>
        <taxon>Ceratobasidiaceae</taxon>
        <taxon>Rhizoctonia</taxon>
    </lineage>
</organism>
<feature type="coiled-coil region" evidence="1">
    <location>
        <begin position="11"/>
        <end position="45"/>
    </location>
</feature>
<gene>
    <name evidence="2" type="ORF">RSOLAG22IIIB_08671</name>
</gene>
<dbReference type="AlphaFoldDB" id="A0A0K6FUA2"/>
<feature type="coiled-coil region" evidence="1">
    <location>
        <begin position="247"/>
        <end position="274"/>
    </location>
</feature>
<sequence length="357" mass="40389">MEASNNKDSVVQALEHRIAQQEKCFNQLNERLEQMEKRIESCNRISLARTMNSHLRGYAERMYPVPLPNGGEVPEDQFPATKGDVFDLTDQAVMNLIKQYGLENPDGVPEVTEAKRKMLAEHLGILWNRASIVRGVNASCRWSTDRIRPILLTDGTLPIEPFPRTLGEFDNLNEEQLAAMAWEYGLGDGGALPEGMELRKLVGEYLGITARRYITNEQRPQEALDVPYLVECLQGILTEVPKLVDALQGHADQLRDIQDRLGRLERAVECCRHQTSMARILNSACQKSDDLIRPMRLIGGSLPVSPFPQTLGDLERLSERRLASLARRYELRDGDILPEGVELRKLVFEYLGITARN</sequence>
<proteinExistence type="predicted"/>
<evidence type="ECO:0000313" key="2">
    <source>
        <dbReference type="EMBL" id="CUA69748.1"/>
    </source>
</evidence>
<keyword evidence="3" id="KW-1185">Reference proteome</keyword>
<dbReference type="InterPro" id="IPR012917">
    <property type="entry name" value="DUF3294"/>
</dbReference>
<keyword evidence="1" id="KW-0175">Coiled coil</keyword>
<dbReference type="Pfam" id="PF07957">
    <property type="entry name" value="DUF3294"/>
    <property type="match status" value="2"/>
</dbReference>
<evidence type="ECO:0000256" key="1">
    <source>
        <dbReference type="SAM" id="Coils"/>
    </source>
</evidence>
<protein>
    <submittedName>
        <fullName evidence="2">Uncharacterized protein</fullName>
    </submittedName>
</protein>